<reference evidence="1 2" key="1">
    <citation type="journal article" date="2022" name="DNA Res.">
        <title>Chromosomal-level genome assembly of the orchid tree Bauhinia variegata (Leguminosae; Cercidoideae) supports the allotetraploid origin hypothesis of Bauhinia.</title>
        <authorList>
            <person name="Zhong Y."/>
            <person name="Chen Y."/>
            <person name="Zheng D."/>
            <person name="Pang J."/>
            <person name="Liu Y."/>
            <person name="Luo S."/>
            <person name="Meng S."/>
            <person name="Qian L."/>
            <person name="Wei D."/>
            <person name="Dai S."/>
            <person name="Zhou R."/>
        </authorList>
    </citation>
    <scope>NUCLEOTIDE SEQUENCE [LARGE SCALE GENOMIC DNA]</scope>
    <source>
        <strain evidence="1">BV-YZ2020</strain>
    </source>
</reference>
<keyword evidence="2" id="KW-1185">Reference proteome</keyword>
<gene>
    <name evidence="1" type="ORF">L6164_013180</name>
</gene>
<dbReference type="Proteomes" id="UP000828941">
    <property type="component" value="Chromosome 5"/>
</dbReference>
<comment type="caution">
    <text evidence="1">The sequence shown here is derived from an EMBL/GenBank/DDBJ whole genome shotgun (WGS) entry which is preliminary data.</text>
</comment>
<organism evidence="1 2">
    <name type="scientific">Bauhinia variegata</name>
    <name type="common">Purple orchid tree</name>
    <name type="synonym">Phanera variegata</name>
    <dbReference type="NCBI Taxonomy" id="167791"/>
    <lineage>
        <taxon>Eukaryota</taxon>
        <taxon>Viridiplantae</taxon>
        <taxon>Streptophyta</taxon>
        <taxon>Embryophyta</taxon>
        <taxon>Tracheophyta</taxon>
        <taxon>Spermatophyta</taxon>
        <taxon>Magnoliopsida</taxon>
        <taxon>eudicotyledons</taxon>
        <taxon>Gunneridae</taxon>
        <taxon>Pentapetalae</taxon>
        <taxon>rosids</taxon>
        <taxon>fabids</taxon>
        <taxon>Fabales</taxon>
        <taxon>Fabaceae</taxon>
        <taxon>Cercidoideae</taxon>
        <taxon>Cercideae</taxon>
        <taxon>Bauhiniinae</taxon>
        <taxon>Bauhinia</taxon>
    </lineage>
</organism>
<dbReference type="EMBL" id="CM039430">
    <property type="protein sequence ID" value="KAI4346098.1"/>
    <property type="molecule type" value="Genomic_DNA"/>
</dbReference>
<name>A0ACB9PCH4_BAUVA</name>
<accession>A0ACB9PCH4</accession>
<evidence type="ECO:0000313" key="1">
    <source>
        <dbReference type="EMBL" id="KAI4346098.1"/>
    </source>
</evidence>
<evidence type="ECO:0000313" key="2">
    <source>
        <dbReference type="Proteomes" id="UP000828941"/>
    </source>
</evidence>
<sequence>MAHTVFSISALKLVLAAMVAIMLFSTLVMSEQMCSGLCQGEAACDAFCKSNQWEIGRCVEVPPGVKFCCCAKYI</sequence>
<protein>
    <submittedName>
        <fullName evidence="1">Uncharacterized protein</fullName>
    </submittedName>
</protein>
<proteinExistence type="predicted"/>